<dbReference type="GO" id="GO:0016747">
    <property type="term" value="F:acyltransferase activity, transferring groups other than amino-acyl groups"/>
    <property type="evidence" value="ECO:0007669"/>
    <property type="project" value="InterPro"/>
</dbReference>
<reference evidence="2 3" key="1">
    <citation type="submission" date="2015-05" db="EMBL/GenBank/DDBJ databases">
        <title>Comparison of genome.</title>
        <authorList>
            <person name="Zheng Z."/>
            <person name="Sun M."/>
        </authorList>
    </citation>
    <scope>NUCLEOTIDE SEQUENCE [LARGE SCALE GENOMIC DNA]</scope>
    <source>
        <strain evidence="2 3">G25-74</strain>
    </source>
</reference>
<evidence type="ECO:0000259" key="1">
    <source>
        <dbReference type="PROSITE" id="PS51186"/>
    </source>
</evidence>
<feature type="domain" description="N-acetyltransferase" evidence="1">
    <location>
        <begin position="12"/>
        <end position="173"/>
    </location>
</feature>
<dbReference type="Pfam" id="PF00583">
    <property type="entry name" value="Acetyltransf_1"/>
    <property type="match status" value="1"/>
</dbReference>
<dbReference type="RefSeq" id="WP_064468467.1">
    <property type="nucleotide sequence ID" value="NZ_LDJR01000056.1"/>
</dbReference>
<name>A0A177ZLV9_9BACI</name>
<dbReference type="AlphaFoldDB" id="A0A177ZLV9"/>
<dbReference type="OrthoDB" id="6382410at2"/>
<dbReference type="InterPro" id="IPR016181">
    <property type="entry name" value="Acyl_CoA_acyltransferase"/>
</dbReference>
<accession>A0A177ZLV9</accession>
<dbReference type="SUPFAM" id="SSF55729">
    <property type="entry name" value="Acyl-CoA N-acyltransferases (Nat)"/>
    <property type="match status" value="1"/>
</dbReference>
<dbReference type="EMBL" id="LDJR01000056">
    <property type="protein sequence ID" value="OAK68459.1"/>
    <property type="molecule type" value="Genomic_DNA"/>
</dbReference>
<sequence length="175" mass="20191">MKHNEFPLANSYQVSLAKNEEADEIICLLKDVANWLKEKGIDQWGFLASGGEDDEIKQAINNQKTFTIKKNSKITATFTLYQQQSDWDQHTWGKLNDQAIYLHRLALQRAEIGFGLGKEVIHWLETYLRNEEIKTLRLDCVENNIQLNLFYLDNGFKKVGVSDGHSLFQKNISSI</sequence>
<evidence type="ECO:0000313" key="2">
    <source>
        <dbReference type="EMBL" id="OAK68459.1"/>
    </source>
</evidence>
<proteinExistence type="predicted"/>
<keyword evidence="3" id="KW-1185">Reference proteome</keyword>
<dbReference type="InterPro" id="IPR000182">
    <property type="entry name" value="GNAT_dom"/>
</dbReference>
<comment type="caution">
    <text evidence="2">The sequence shown here is derived from an EMBL/GenBank/DDBJ whole genome shotgun (WGS) entry which is preliminary data.</text>
</comment>
<dbReference type="Gene3D" id="3.40.630.30">
    <property type="match status" value="1"/>
</dbReference>
<dbReference type="STRING" id="217031.ABB05_15345"/>
<gene>
    <name evidence="2" type="ORF">ABB05_15345</name>
</gene>
<protein>
    <recommendedName>
        <fullName evidence="1">N-acetyltransferase domain-containing protein</fullName>
    </recommendedName>
</protein>
<dbReference type="PATRIC" id="fig|217031.6.peg.3303"/>
<organism evidence="2 3">
    <name type="scientific">Lederbergia galactosidilytica</name>
    <dbReference type="NCBI Taxonomy" id="217031"/>
    <lineage>
        <taxon>Bacteria</taxon>
        <taxon>Bacillati</taxon>
        <taxon>Bacillota</taxon>
        <taxon>Bacilli</taxon>
        <taxon>Bacillales</taxon>
        <taxon>Bacillaceae</taxon>
        <taxon>Lederbergia</taxon>
    </lineage>
</organism>
<dbReference type="Proteomes" id="UP000077881">
    <property type="component" value="Unassembled WGS sequence"/>
</dbReference>
<dbReference type="PROSITE" id="PS51186">
    <property type="entry name" value="GNAT"/>
    <property type="match status" value="1"/>
</dbReference>
<evidence type="ECO:0000313" key="3">
    <source>
        <dbReference type="Proteomes" id="UP000077881"/>
    </source>
</evidence>